<dbReference type="Proteomes" id="UP001145114">
    <property type="component" value="Unassembled WGS sequence"/>
</dbReference>
<feature type="non-terminal residue" evidence="1">
    <location>
        <position position="607"/>
    </location>
</feature>
<proteinExistence type="predicted"/>
<accession>A0ACC1HNG4</accession>
<feature type="non-terminal residue" evidence="1">
    <location>
        <position position="1"/>
    </location>
</feature>
<dbReference type="EMBL" id="JAMZIH010001667">
    <property type="protein sequence ID" value="KAJ1677992.1"/>
    <property type="molecule type" value="Genomic_DNA"/>
</dbReference>
<name>A0ACC1HNG4_9FUNG</name>
<sequence>DSGETANQQQERARNDQRDDDDIGVDLADFSDDSSAKAHSAHASDRKEVVPSSSHIPHSDPPGLELWESLPPPDPGNCSTRHASSAPSPQSDTATSPPLRPSSQSVAITSAAKATDVVSSSSSSSSSDARLTKISASQPILIDVRASIILDFFLLLLDNDVYDGRGRYLLRRVAETLDYPWMNVLKCERQITAELGLHYDYASEISVAGRENASDAAKRHAKKTRLRRYMVMGLVTAGGGLVIGLSAGLLAPAIGAGIGATLGAIGLTHTGAFFGGVGGTALIATTGVLTGSGMAGVRIAHRTRHVEDFQFIPQVNEHQTNIILTIPGWLGKSDNGTFSFSSIDKVNGDHYSLLWGQEDLRLLGSSLRIIASEVVGITVMATLQHTLLPSLLGPLSVPLWLVKLGHVLDNPWTTGCDLAKRAGPIIAEVLLRRVQGYRPITLIGYSIGARLIFYCLIELARMNAFGVIEDVYIFGAPVVEPPEEWRKAVSVVGGRFINGYSSRDWILGFFYRTTKFFRNVVAGLSPVEGVSGITNINFSDEIPGHNAYYTMMPVLLDHIGVAVDATVLEDPDKNAEETAEEKELKASIKKTAADLEFREQSRKKWWS</sequence>
<organism evidence="1 2">
    <name type="scientific">Spiromyces aspiralis</name>
    <dbReference type="NCBI Taxonomy" id="68401"/>
    <lineage>
        <taxon>Eukaryota</taxon>
        <taxon>Fungi</taxon>
        <taxon>Fungi incertae sedis</taxon>
        <taxon>Zoopagomycota</taxon>
        <taxon>Kickxellomycotina</taxon>
        <taxon>Kickxellomycetes</taxon>
        <taxon>Kickxellales</taxon>
        <taxon>Kickxellaceae</taxon>
        <taxon>Spiromyces</taxon>
    </lineage>
</organism>
<keyword evidence="2" id="KW-1185">Reference proteome</keyword>
<comment type="caution">
    <text evidence="1">The sequence shown here is derived from an EMBL/GenBank/DDBJ whole genome shotgun (WGS) entry which is preliminary data.</text>
</comment>
<protein>
    <submittedName>
        <fullName evidence="1">Uncharacterized protein</fullName>
    </submittedName>
</protein>
<evidence type="ECO:0000313" key="2">
    <source>
        <dbReference type="Proteomes" id="UP001145114"/>
    </source>
</evidence>
<evidence type="ECO:0000313" key="1">
    <source>
        <dbReference type="EMBL" id="KAJ1677992.1"/>
    </source>
</evidence>
<reference evidence="1" key="1">
    <citation type="submission" date="2022-06" db="EMBL/GenBank/DDBJ databases">
        <title>Phylogenomic reconstructions and comparative analyses of Kickxellomycotina fungi.</title>
        <authorList>
            <person name="Reynolds N.K."/>
            <person name="Stajich J.E."/>
            <person name="Barry K."/>
            <person name="Grigoriev I.V."/>
            <person name="Crous P."/>
            <person name="Smith M.E."/>
        </authorList>
    </citation>
    <scope>NUCLEOTIDE SEQUENCE</scope>
    <source>
        <strain evidence="1">RSA 2271</strain>
    </source>
</reference>
<gene>
    <name evidence="1" type="ORF">EV182_005007</name>
</gene>